<feature type="domain" description="Helix-turn-helix" evidence="1">
    <location>
        <begin position="43"/>
        <end position="92"/>
    </location>
</feature>
<comment type="caution">
    <text evidence="2">The sequence shown here is derived from an EMBL/GenBank/DDBJ whole genome shotgun (WGS) entry which is preliminary data.</text>
</comment>
<dbReference type="AlphaFoldDB" id="A0A917GEB2"/>
<dbReference type="InterPro" id="IPR041657">
    <property type="entry name" value="HTH_17"/>
</dbReference>
<reference evidence="2" key="1">
    <citation type="journal article" date="2014" name="Int. J. Syst. Evol. Microbiol.">
        <title>Complete genome sequence of Corynebacterium casei LMG S-19264T (=DSM 44701T), isolated from a smear-ripened cheese.</title>
        <authorList>
            <consortium name="US DOE Joint Genome Institute (JGI-PGF)"/>
            <person name="Walter F."/>
            <person name="Albersmeier A."/>
            <person name="Kalinowski J."/>
            <person name="Ruckert C."/>
        </authorList>
    </citation>
    <scope>NUCLEOTIDE SEQUENCE</scope>
    <source>
        <strain evidence="2">CGMCC 1.12751</strain>
    </source>
</reference>
<dbReference type="Proteomes" id="UP000625976">
    <property type="component" value="Unassembled WGS sequence"/>
</dbReference>
<proteinExistence type="predicted"/>
<protein>
    <recommendedName>
        <fullName evidence="1">Helix-turn-helix domain-containing protein</fullName>
    </recommendedName>
</protein>
<evidence type="ECO:0000313" key="3">
    <source>
        <dbReference type="Proteomes" id="UP000625976"/>
    </source>
</evidence>
<name>A0A917GEB2_9FLAO</name>
<dbReference type="InterPro" id="IPR009061">
    <property type="entry name" value="DNA-bd_dom_put_sf"/>
</dbReference>
<sequence length="98" mass="11640">MITKTIQIQEITVDELADKVPDKLLLKKEDYLDQLSINGIDVYLTREETVDFLKINFSTLNRWTNKGYIKSCGIGYRRYYNKKEIIDLLKKNELKYKS</sequence>
<evidence type="ECO:0000313" key="2">
    <source>
        <dbReference type="EMBL" id="GGG40641.1"/>
    </source>
</evidence>
<gene>
    <name evidence="2" type="ORF">GCM10010976_10320</name>
</gene>
<dbReference type="RefSeq" id="WP_188462498.1">
    <property type="nucleotide sequence ID" value="NZ_BMFQ01000001.1"/>
</dbReference>
<dbReference type="SUPFAM" id="SSF46955">
    <property type="entry name" value="Putative DNA-binding domain"/>
    <property type="match status" value="1"/>
</dbReference>
<evidence type="ECO:0000259" key="1">
    <source>
        <dbReference type="Pfam" id="PF12728"/>
    </source>
</evidence>
<accession>A0A917GEB2</accession>
<keyword evidence="3" id="KW-1185">Reference proteome</keyword>
<dbReference type="Pfam" id="PF12728">
    <property type="entry name" value="HTH_17"/>
    <property type="match status" value="1"/>
</dbReference>
<reference evidence="2" key="2">
    <citation type="submission" date="2020-09" db="EMBL/GenBank/DDBJ databases">
        <authorList>
            <person name="Sun Q."/>
            <person name="Zhou Y."/>
        </authorList>
    </citation>
    <scope>NUCLEOTIDE SEQUENCE</scope>
    <source>
        <strain evidence="2">CGMCC 1.12751</strain>
    </source>
</reference>
<dbReference type="EMBL" id="BMFQ01000001">
    <property type="protein sequence ID" value="GGG40641.1"/>
    <property type="molecule type" value="Genomic_DNA"/>
</dbReference>
<organism evidence="2 3">
    <name type="scientific">Bizionia arctica</name>
    <dbReference type="NCBI Taxonomy" id="1495645"/>
    <lineage>
        <taxon>Bacteria</taxon>
        <taxon>Pseudomonadati</taxon>
        <taxon>Bacteroidota</taxon>
        <taxon>Flavobacteriia</taxon>
        <taxon>Flavobacteriales</taxon>
        <taxon>Flavobacteriaceae</taxon>
        <taxon>Bizionia</taxon>
    </lineage>
</organism>